<accession>A0ACB7ZT86</accession>
<organism evidence="1 2">
    <name type="scientific">Hygrophoropsis aurantiaca</name>
    <dbReference type="NCBI Taxonomy" id="72124"/>
    <lineage>
        <taxon>Eukaryota</taxon>
        <taxon>Fungi</taxon>
        <taxon>Dikarya</taxon>
        <taxon>Basidiomycota</taxon>
        <taxon>Agaricomycotina</taxon>
        <taxon>Agaricomycetes</taxon>
        <taxon>Agaricomycetidae</taxon>
        <taxon>Boletales</taxon>
        <taxon>Coniophorineae</taxon>
        <taxon>Hygrophoropsidaceae</taxon>
        <taxon>Hygrophoropsis</taxon>
    </lineage>
</organism>
<protein>
    <submittedName>
        <fullName evidence="1">Restriction endonuclease type II-like protein</fullName>
    </submittedName>
</protein>
<sequence>MHTATNPNHNAPGESLIKTVSTRLAGGGRKELVAEGAGQVITDLREFRSALPLLIHAAGLRVRPATLTVGDYILTPEICVERKSVLDLIASFNSGRLYTQCELMSVH</sequence>
<evidence type="ECO:0000313" key="2">
    <source>
        <dbReference type="Proteomes" id="UP000790377"/>
    </source>
</evidence>
<proteinExistence type="predicted"/>
<name>A0ACB7ZT86_9AGAM</name>
<dbReference type="EMBL" id="MU268528">
    <property type="protein sequence ID" value="KAH7904295.1"/>
    <property type="molecule type" value="Genomic_DNA"/>
</dbReference>
<comment type="caution">
    <text evidence="1">The sequence shown here is derived from an EMBL/GenBank/DDBJ whole genome shotgun (WGS) entry which is preliminary data.</text>
</comment>
<evidence type="ECO:0000313" key="1">
    <source>
        <dbReference type="EMBL" id="KAH7904295.1"/>
    </source>
</evidence>
<reference evidence="1" key="1">
    <citation type="journal article" date="2021" name="New Phytol.">
        <title>Evolutionary innovations through gain and loss of genes in the ectomycorrhizal Boletales.</title>
        <authorList>
            <person name="Wu G."/>
            <person name="Miyauchi S."/>
            <person name="Morin E."/>
            <person name="Kuo A."/>
            <person name="Drula E."/>
            <person name="Varga T."/>
            <person name="Kohler A."/>
            <person name="Feng B."/>
            <person name="Cao Y."/>
            <person name="Lipzen A."/>
            <person name="Daum C."/>
            <person name="Hundley H."/>
            <person name="Pangilinan J."/>
            <person name="Johnson J."/>
            <person name="Barry K."/>
            <person name="LaButti K."/>
            <person name="Ng V."/>
            <person name="Ahrendt S."/>
            <person name="Min B."/>
            <person name="Choi I.G."/>
            <person name="Park H."/>
            <person name="Plett J.M."/>
            <person name="Magnuson J."/>
            <person name="Spatafora J.W."/>
            <person name="Nagy L.G."/>
            <person name="Henrissat B."/>
            <person name="Grigoriev I.V."/>
            <person name="Yang Z.L."/>
            <person name="Xu J."/>
            <person name="Martin F.M."/>
        </authorList>
    </citation>
    <scope>NUCLEOTIDE SEQUENCE</scope>
    <source>
        <strain evidence="1">ATCC 28755</strain>
    </source>
</reference>
<gene>
    <name evidence="1" type="ORF">BJ138DRAFT_1166781</name>
</gene>
<keyword evidence="2" id="KW-1185">Reference proteome</keyword>
<dbReference type="Proteomes" id="UP000790377">
    <property type="component" value="Unassembled WGS sequence"/>
</dbReference>